<organism evidence="1 2">
    <name type="scientific">Camellia lanceoleosa</name>
    <dbReference type="NCBI Taxonomy" id="1840588"/>
    <lineage>
        <taxon>Eukaryota</taxon>
        <taxon>Viridiplantae</taxon>
        <taxon>Streptophyta</taxon>
        <taxon>Embryophyta</taxon>
        <taxon>Tracheophyta</taxon>
        <taxon>Spermatophyta</taxon>
        <taxon>Magnoliopsida</taxon>
        <taxon>eudicotyledons</taxon>
        <taxon>Gunneridae</taxon>
        <taxon>Pentapetalae</taxon>
        <taxon>asterids</taxon>
        <taxon>Ericales</taxon>
        <taxon>Theaceae</taxon>
        <taxon>Camellia</taxon>
    </lineage>
</organism>
<accession>A0ACC0FDH3</accession>
<gene>
    <name evidence="1" type="ORF">LOK49_LG14G01421</name>
</gene>
<proteinExistence type="predicted"/>
<name>A0ACC0FDH3_9ERIC</name>
<evidence type="ECO:0000313" key="1">
    <source>
        <dbReference type="EMBL" id="KAI7986335.1"/>
    </source>
</evidence>
<evidence type="ECO:0000313" key="2">
    <source>
        <dbReference type="Proteomes" id="UP001060215"/>
    </source>
</evidence>
<dbReference type="EMBL" id="CM045772">
    <property type="protein sequence ID" value="KAI7986335.1"/>
    <property type="molecule type" value="Genomic_DNA"/>
</dbReference>
<reference evidence="1 2" key="1">
    <citation type="journal article" date="2022" name="Plant J.">
        <title>Chromosome-level genome of Camellia lanceoleosa provides a valuable resource for understanding genome evolution and self-incompatibility.</title>
        <authorList>
            <person name="Gong W."/>
            <person name="Xiao S."/>
            <person name="Wang L."/>
            <person name="Liao Z."/>
            <person name="Chang Y."/>
            <person name="Mo W."/>
            <person name="Hu G."/>
            <person name="Li W."/>
            <person name="Zhao G."/>
            <person name="Zhu H."/>
            <person name="Hu X."/>
            <person name="Ji K."/>
            <person name="Xiang X."/>
            <person name="Song Q."/>
            <person name="Yuan D."/>
            <person name="Jin S."/>
            <person name="Zhang L."/>
        </authorList>
    </citation>
    <scope>NUCLEOTIDE SEQUENCE [LARGE SCALE GENOMIC DNA]</scope>
    <source>
        <strain evidence="1">SQ_2022a</strain>
    </source>
</reference>
<keyword evidence="2" id="KW-1185">Reference proteome</keyword>
<sequence length="74" mass="8312">MSSSSGTPVLMSSSSSTSTPLNDTSCSMIHIISLSLSLSYEEEDTVHERPMRYMEVEFELAILRYRNLSDGYQI</sequence>
<dbReference type="Proteomes" id="UP001060215">
    <property type="component" value="Chromosome 15"/>
</dbReference>
<comment type="caution">
    <text evidence="1">The sequence shown here is derived from an EMBL/GenBank/DDBJ whole genome shotgun (WGS) entry which is preliminary data.</text>
</comment>
<protein>
    <submittedName>
        <fullName evidence="1">Uncharacterized protein</fullName>
    </submittedName>
</protein>